<dbReference type="AlphaFoldDB" id="A0A7G9GWP4"/>
<evidence type="ECO:0000313" key="3">
    <source>
        <dbReference type="Proteomes" id="UP000515913"/>
    </source>
</evidence>
<keyword evidence="3" id="KW-1185">Reference proteome</keyword>
<sequence>MKKKVYVLLADGFELIEALTPVDVLRRGGVEVITVSISDTNEVTSAQKVTVRSDITLSQHDITDGDMLVLPGGYPGYENLANSEEVVKLVKKYANNNRYICAICGGPTVLSKNEILKGRVLTCHHSVADEMKAYKYTGKIVEKDENLITGIGAGRALDFALELAKVLVDDETIKNIKKGMELDK</sequence>
<dbReference type="Gene3D" id="3.40.50.880">
    <property type="match status" value="1"/>
</dbReference>
<dbReference type="NCBIfam" id="TIGR01383">
    <property type="entry name" value="not_thiJ"/>
    <property type="match status" value="1"/>
</dbReference>
<dbReference type="Proteomes" id="UP000515913">
    <property type="component" value="Chromosome"/>
</dbReference>
<dbReference type="InterPro" id="IPR050325">
    <property type="entry name" value="Prot/Nucl_acid_deglycase"/>
</dbReference>
<evidence type="ECO:0000313" key="2">
    <source>
        <dbReference type="EMBL" id="QNM15226.1"/>
    </source>
</evidence>
<dbReference type="KEGG" id="fho:H9Q81_10005"/>
<feature type="domain" description="DJ-1/PfpI" evidence="1">
    <location>
        <begin position="3"/>
        <end position="165"/>
    </location>
</feature>
<dbReference type="RefSeq" id="WP_101473662.1">
    <property type="nucleotide sequence ID" value="NZ_CP060637.1"/>
</dbReference>
<dbReference type="CDD" id="cd03135">
    <property type="entry name" value="GATase1_DJ-1"/>
    <property type="match status" value="1"/>
</dbReference>
<protein>
    <submittedName>
        <fullName evidence="2">DJ-1/PfpI family protein</fullName>
    </submittedName>
</protein>
<dbReference type="Pfam" id="PF01965">
    <property type="entry name" value="DJ-1_PfpI"/>
    <property type="match status" value="1"/>
</dbReference>
<proteinExistence type="predicted"/>
<dbReference type="InterPro" id="IPR006287">
    <property type="entry name" value="DJ-1"/>
</dbReference>
<dbReference type="EMBL" id="CP060637">
    <property type="protein sequence ID" value="QNM15226.1"/>
    <property type="molecule type" value="Genomic_DNA"/>
</dbReference>
<dbReference type="PANTHER" id="PTHR48094">
    <property type="entry name" value="PROTEIN/NUCLEIC ACID DEGLYCASE DJ-1-RELATED"/>
    <property type="match status" value="1"/>
</dbReference>
<dbReference type="InterPro" id="IPR029062">
    <property type="entry name" value="Class_I_gatase-like"/>
</dbReference>
<reference evidence="2 3" key="1">
    <citation type="submission" date="2020-08" db="EMBL/GenBank/DDBJ databases">
        <authorList>
            <person name="Liu C."/>
            <person name="Sun Q."/>
        </authorList>
    </citation>
    <scope>NUCLEOTIDE SEQUENCE [LARGE SCALE GENOMIC DNA]</scope>
    <source>
        <strain evidence="2 3">NSJ-57</strain>
    </source>
</reference>
<accession>A0A7G9GWP4</accession>
<dbReference type="SUPFAM" id="SSF52317">
    <property type="entry name" value="Class I glutamine amidotransferase-like"/>
    <property type="match status" value="1"/>
</dbReference>
<name>A0A7G9GWP4_9FUSO</name>
<organism evidence="2 3">
    <name type="scientific">Fusobacterium hominis</name>
    <dbReference type="NCBI Taxonomy" id="2764326"/>
    <lineage>
        <taxon>Bacteria</taxon>
        <taxon>Fusobacteriati</taxon>
        <taxon>Fusobacteriota</taxon>
        <taxon>Fusobacteriia</taxon>
        <taxon>Fusobacteriales</taxon>
        <taxon>Fusobacteriaceae</taxon>
        <taxon>Fusobacterium</taxon>
    </lineage>
</organism>
<dbReference type="GO" id="GO:0005737">
    <property type="term" value="C:cytoplasm"/>
    <property type="evidence" value="ECO:0007669"/>
    <property type="project" value="TreeGrafter"/>
</dbReference>
<gene>
    <name evidence="2" type="ORF">H9Q81_10005</name>
</gene>
<dbReference type="InterPro" id="IPR002818">
    <property type="entry name" value="DJ-1/PfpI"/>
</dbReference>
<dbReference type="PANTHER" id="PTHR48094:SF12">
    <property type="entry name" value="PARKINSON DISEASE PROTEIN 7 HOMOLOG"/>
    <property type="match status" value="1"/>
</dbReference>
<evidence type="ECO:0000259" key="1">
    <source>
        <dbReference type="Pfam" id="PF01965"/>
    </source>
</evidence>